<reference evidence="1 2" key="1">
    <citation type="submission" date="2022-04" db="EMBL/GenBank/DDBJ databases">
        <title>Identification of a novel bacterium isolated from mangrove sediments.</title>
        <authorList>
            <person name="Pan X."/>
        </authorList>
    </citation>
    <scope>NUCLEOTIDE SEQUENCE [LARGE SCALE GENOMIC DNA]</scope>
    <source>
        <strain evidence="1 2">B2638</strain>
    </source>
</reference>
<proteinExistence type="predicted"/>
<evidence type="ECO:0000313" key="2">
    <source>
        <dbReference type="Proteomes" id="UP001202281"/>
    </source>
</evidence>
<comment type="caution">
    <text evidence="1">The sequence shown here is derived from an EMBL/GenBank/DDBJ whole genome shotgun (WGS) entry which is preliminary data.</text>
</comment>
<evidence type="ECO:0000313" key="1">
    <source>
        <dbReference type="EMBL" id="MCJ2188706.1"/>
    </source>
</evidence>
<protein>
    <submittedName>
        <fullName evidence="1">Uncharacterized protein</fullName>
    </submittedName>
</protein>
<sequence>MSIMYLRFVTPGAITRAGIRPGLFRAASDLCGDLWPSPLARAIDHELCWFGKYLPVPSGSHPFAVRARRVWHKDGICWFRPEPAAREAIAHAHVLAVLLEDGGIPVERITARHPGTILYRDAMQVVAKPH</sequence>
<organism evidence="1 2">
    <name type="scientific">Novosphingobium beihaiensis</name>
    <dbReference type="NCBI Taxonomy" id="2930389"/>
    <lineage>
        <taxon>Bacteria</taxon>
        <taxon>Pseudomonadati</taxon>
        <taxon>Pseudomonadota</taxon>
        <taxon>Alphaproteobacteria</taxon>
        <taxon>Sphingomonadales</taxon>
        <taxon>Sphingomonadaceae</taxon>
        <taxon>Novosphingobium</taxon>
    </lineage>
</organism>
<keyword evidence="2" id="KW-1185">Reference proteome</keyword>
<accession>A0ABT0BUG9</accession>
<dbReference type="Proteomes" id="UP001202281">
    <property type="component" value="Unassembled WGS sequence"/>
</dbReference>
<gene>
    <name evidence="1" type="ORF">MTR66_18030</name>
</gene>
<name>A0ABT0BUG9_9SPHN</name>
<dbReference type="RefSeq" id="WP_243923586.1">
    <property type="nucleotide sequence ID" value="NZ_JALHLG010000042.1"/>
</dbReference>
<dbReference type="EMBL" id="JALHLG010000042">
    <property type="protein sequence ID" value="MCJ2188706.1"/>
    <property type="molecule type" value="Genomic_DNA"/>
</dbReference>